<evidence type="ECO:0000313" key="2">
    <source>
        <dbReference type="Proteomes" id="UP000233180"/>
    </source>
</evidence>
<dbReference type="AlphaFoldDB" id="A0A2K6MJY3"/>
<name>A0A2K6MJY3_RHIBE</name>
<dbReference type="OMA" id="LIYTCCL"/>
<dbReference type="GeneTree" id="ENSGT00910000147287"/>
<reference evidence="1" key="3">
    <citation type="submission" date="2025-09" db="UniProtKB">
        <authorList>
            <consortium name="Ensembl"/>
        </authorList>
    </citation>
    <scope>IDENTIFICATION</scope>
</reference>
<reference evidence="1" key="2">
    <citation type="submission" date="2025-08" db="UniProtKB">
        <authorList>
            <consortium name="Ensembl"/>
        </authorList>
    </citation>
    <scope>IDENTIFICATION</scope>
</reference>
<accession>A0A2K6MJY3</accession>
<sequence length="56" mass="6532">ISCNSRLLHCSVHADQLSIIRQSVGFHMMLAIGRRGERYICKFVCRLIYKCCLLKF</sequence>
<proteinExistence type="predicted"/>
<organism evidence="1 2">
    <name type="scientific">Rhinopithecus bieti</name>
    <name type="common">Black snub-nosed monkey</name>
    <name type="synonym">Pygathrix bieti</name>
    <dbReference type="NCBI Taxonomy" id="61621"/>
    <lineage>
        <taxon>Eukaryota</taxon>
        <taxon>Metazoa</taxon>
        <taxon>Chordata</taxon>
        <taxon>Craniata</taxon>
        <taxon>Vertebrata</taxon>
        <taxon>Euteleostomi</taxon>
        <taxon>Mammalia</taxon>
        <taxon>Eutheria</taxon>
        <taxon>Euarchontoglires</taxon>
        <taxon>Primates</taxon>
        <taxon>Haplorrhini</taxon>
        <taxon>Catarrhini</taxon>
        <taxon>Cercopithecidae</taxon>
        <taxon>Colobinae</taxon>
        <taxon>Rhinopithecus</taxon>
    </lineage>
</organism>
<keyword evidence="2" id="KW-1185">Reference proteome</keyword>
<dbReference type="Ensembl" id="ENSRBIT00000060111.1">
    <property type="protein sequence ID" value="ENSRBIP00000036108.1"/>
    <property type="gene ID" value="ENSRBIG00000041680.1"/>
</dbReference>
<protein>
    <submittedName>
        <fullName evidence="1">Uncharacterized protein</fullName>
    </submittedName>
</protein>
<evidence type="ECO:0000313" key="1">
    <source>
        <dbReference type="Ensembl" id="ENSRBIP00000036108.1"/>
    </source>
</evidence>
<dbReference type="Proteomes" id="UP000233180">
    <property type="component" value="Unassembled WGS sequence"/>
</dbReference>
<reference evidence="1 2" key="1">
    <citation type="submission" date="2016-06" db="EMBL/GenBank/DDBJ databases">
        <title>Genome of Rhinopithecus bieti.</title>
        <authorList>
            <person name="Wu"/>
            <person name="C.-I. and Zhang"/>
            <person name="Y."/>
        </authorList>
    </citation>
    <scope>NUCLEOTIDE SEQUENCE</scope>
</reference>